<gene>
    <name evidence="2" type="ORF">OPV22_031758</name>
</gene>
<proteinExistence type="predicted"/>
<comment type="caution">
    <text evidence="2">The sequence shown here is derived from an EMBL/GenBank/DDBJ whole genome shotgun (WGS) entry which is preliminary data.</text>
</comment>
<reference evidence="2 3" key="1">
    <citation type="submission" date="2022-12" db="EMBL/GenBank/DDBJ databases">
        <title>Chromosome-scale assembly of the Ensete ventricosum genome.</title>
        <authorList>
            <person name="Dussert Y."/>
            <person name="Stocks J."/>
            <person name="Wendawek A."/>
            <person name="Woldeyes F."/>
            <person name="Nichols R.A."/>
            <person name="Borrell J.S."/>
        </authorList>
    </citation>
    <scope>NUCLEOTIDE SEQUENCE [LARGE SCALE GENOMIC DNA]</scope>
    <source>
        <strain evidence="3">cv. Maze</strain>
        <tissue evidence="2">Seeds</tissue>
    </source>
</reference>
<evidence type="ECO:0000313" key="2">
    <source>
        <dbReference type="EMBL" id="KAJ8458832.1"/>
    </source>
</evidence>
<name>A0AAV8PUM2_ENSVE</name>
<dbReference type="Proteomes" id="UP001222027">
    <property type="component" value="Unassembled WGS sequence"/>
</dbReference>
<accession>A0AAV8PUM2</accession>
<evidence type="ECO:0000256" key="1">
    <source>
        <dbReference type="SAM" id="MobiDB-lite"/>
    </source>
</evidence>
<organism evidence="2 3">
    <name type="scientific">Ensete ventricosum</name>
    <name type="common">Abyssinian banana</name>
    <name type="synonym">Musa ensete</name>
    <dbReference type="NCBI Taxonomy" id="4639"/>
    <lineage>
        <taxon>Eukaryota</taxon>
        <taxon>Viridiplantae</taxon>
        <taxon>Streptophyta</taxon>
        <taxon>Embryophyta</taxon>
        <taxon>Tracheophyta</taxon>
        <taxon>Spermatophyta</taxon>
        <taxon>Magnoliopsida</taxon>
        <taxon>Liliopsida</taxon>
        <taxon>Zingiberales</taxon>
        <taxon>Musaceae</taxon>
        <taxon>Ensete</taxon>
    </lineage>
</organism>
<dbReference type="AlphaFoldDB" id="A0AAV8PUM2"/>
<evidence type="ECO:0000313" key="3">
    <source>
        <dbReference type="Proteomes" id="UP001222027"/>
    </source>
</evidence>
<dbReference type="EMBL" id="JAQQAF010000009">
    <property type="protein sequence ID" value="KAJ8458832.1"/>
    <property type="molecule type" value="Genomic_DNA"/>
</dbReference>
<feature type="region of interest" description="Disordered" evidence="1">
    <location>
        <begin position="1"/>
        <end position="32"/>
    </location>
</feature>
<sequence>MLCHSSSDGGDHAKKEVVGSSTKNQLPLTPLLSLPPPGGPWEQWKRAGSILPRWGFVVDERTRCFLCHLSSGCAHKKRMKTKTTTIPPPPFEALVLLVNLQVSLLPVALDGPLRSWEKVKRGTPSLENLCMIQSLSVTGGLFSW</sequence>
<protein>
    <submittedName>
        <fullName evidence="2">Uncharacterized protein</fullName>
    </submittedName>
</protein>
<keyword evidence="3" id="KW-1185">Reference proteome</keyword>